<gene>
    <name evidence="2" type="primary">rimL</name>
    <name evidence="2" type="ORF">LrDSM24759_13540</name>
</gene>
<keyword evidence="3" id="KW-1185">Reference proteome</keyword>
<protein>
    <submittedName>
        <fullName evidence="2">N-acetyltransferase</fullName>
    </submittedName>
</protein>
<dbReference type="PANTHER" id="PTHR43792">
    <property type="entry name" value="GNAT FAMILY, PUTATIVE (AFU_ORTHOLOGUE AFUA_3G00765)-RELATED-RELATED"/>
    <property type="match status" value="1"/>
</dbReference>
<dbReference type="EMBL" id="BFBY01000014">
    <property type="protein sequence ID" value="GBG05440.1"/>
    <property type="molecule type" value="Genomic_DNA"/>
</dbReference>
<dbReference type="GO" id="GO:0016747">
    <property type="term" value="F:acyltransferase activity, transferring groups other than amino-acyl groups"/>
    <property type="evidence" value="ECO:0007669"/>
    <property type="project" value="InterPro"/>
</dbReference>
<keyword evidence="2" id="KW-0808">Transferase</keyword>
<comment type="caution">
    <text evidence="2">The sequence shown here is derived from an EMBL/GenBank/DDBJ whole genome shotgun (WGS) entry which is preliminary data.</text>
</comment>
<proteinExistence type="predicted"/>
<dbReference type="RefSeq" id="WP_117118769.1">
    <property type="nucleotide sequence ID" value="NZ_BFBY01000014.1"/>
</dbReference>
<evidence type="ECO:0000313" key="3">
    <source>
        <dbReference type="Proteomes" id="UP000257317"/>
    </source>
</evidence>
<dbReference type="InterPro" id="IPR051531">
    <property type="entry name" value="N-acetyltransferase"/>
</dbReference>
<sequence>MIESERIFLRKIESTDAPTLLKWGQDDIYHQTAGFEKFDDIKQAQRAANQYHKRPYSFAIIEKKTKKMIGLVELYERGLDEQAGLLVTKDLGFMLDKKYWHQGLMTEALIVLINYAFGELKQQQLWAGTFPTNQSSQNILEKLGFKYIYTADFKQFSDTIGFEEKYFLLTPDDWYDKMQLNTKS</sequence>
<reference evidence="3" key="1">
    <citation type="submission" date="2018-03" db="EMBL/GenBank/DDBJ databases">
        <title>New taxa in the Lactobacillus gasseri group.</title>
        <authorList>
            <person name="Tanizawa Y."/>
            <person name="Tohno M."/>
            <person name="Endo A."/>
            <person name="Arita M."/>
        </authorList>
    </citation>
    <scope>NUCLEOTIDE SEQUENCE [LARGE SCALE GENOMIC DNA]</scope>
    <source>
        <strain evidence="3">DSM 24759</strain>
    </source>
</reference>
<dbReference type="AlphaFoldDB" id="A0A2Z6TGE8"/>
<accession>A0A2Z6TGE8</accession>
<dbReference type="Pfam" id="PF13302">
    <property type="entry name" value="Acetyltransf_3"/>
    <property type="match status" value="1"/>
</dbReference>
<evidence type="ECO:0000313" key="2">
    <source>
        <dbReference type="EMBL" id="GBG05440.1"/>
    </source>
</evidence>
<dbReference type="SUPFAM" id="SSF55729">
    <property type="entry name" value="Acyl-CoA N-acyltransferases (Nat)"/>
    <property type="match status" value="1"/>
</dbReference>
<dbReference type="InterPro" id="IPR000182">
    <property type="entry name" value="GNAT_dom"/>
</dbReference>
<name>A0A2Z6TGE8_9LACO</name>
<feature type="domain" description="N-acetyltransferase" evidence="1">
    <location>
        <begin position="7"/>
        <end position="181"/>
    </location>
</feature>
<evidence type="ECO:0000259" key="1">
    <source>
        <dbReference type="PROSITE" id="PS51186"/>
    </source>
</evidence>
<dbReference type="InterPro" id="IPR016181">
    <property type="entry name" value="Acyl_CoA_acyltransferase"/>
</dbReference>
<dbReference type="Gene3D" id="3.40.630.30">
    <property type="match status" value="1"/>
</dbReference>
<dbReference type="Proteomes" id="UP000257317">
    <property type="component" value="Unassembled WGS sequence"/>
</dbReference>
<organism evidence="2 3">
    <name type="scientific">Lactobacillus rodentium</name>
    <dbReference type="NCBI Taxonomy" id="947835"/>
    <lineage>
        <taxon>Bacteria</taxon>
        <taxon>Bacillati</taxon>
        <taxon>Bacillota</taxon>
        <taxon>Bacilli</taxon>
        <taxon>Lactobacillales</taxon>
        <taxon>Lactobacillaceae</taxon>
        <taxon>Lactobacillus</taxon>
    </lineage>
</organism>
<dbReference type="PROSITE" id="PS51186">
    <property type="entry name" value="GNAT"/>
    <property type="match status" value="1"/>
</dbReference>
<dbReference type="OrthoDB" id="9798081at2"/>